<accession>A0A067TMW2</accession>
<protein>
    <submittedName>
        <fullName evidence="2">Uncharacterized protein</fullName>
    </submittedName>
</protein>
<name>A0A067TMW2_GALM3</name>
<feature type="transmembrane region" description="Helical" evidence="1">
    <location>
        <begin position="294"/>
        <end position="318"/>
    </location>
</feature>
<evidence type="ECO:0000313" key="2">
    <source>
        <dbReference type="EMBL" id="KDR84471.1"/>
    </source>
</evidence>
<dbReference type="OrthoDB" id="3052647at2759"/>
<proteinExistence type="predicted"/>
<dbReference type="EMBL" id="KL142368">
    <property type="protein sequence ID" value="KDR84471.1"/>
    <property type="molecule type" value="Genomic_DNA"/>
</dbReference>
<dbReference type="HOGENOM" id="CLU_036313_0_0_1"/>
<sequence>MTTQFVLVDDTNSEISYDQNWVAKGIKNSTWTSNGFPLNYTTHENVNSTAQFNYTFTGTTIQVYSAISAQGAQPFWNFSLLQESTLKNSSQALQGTSDTNQFLIYEADSLPYAKYTLVATASGISNLSQPAILDYILFAPVPVDGGPQSAALKILKNDPSIQYDKGWDLGTPSAVATTADLSMRLKFTGTSITWIGSYHQNYTNSGAAAVYSVDSSLDVPFYFPSGVSAINNSMQEQQNQVYFKVPTGQIGSHNITVRYEGNISTTPLILDYLIVENPWVSPPKGCSLWKCNALFHRTVSVLSVLGAVLVVVIAALIWRTRCLGRKKSAYKKEAKDKDSPTTVNINNIAASPRQSEFSTIQSVHINVPK</sequence>
<keyword evidence="1" id="KW-0812">Transmembrane</keyword>
<reference evidence="3" key="1">
    <citation type="journal article" date="2014" name="Proc. Natl. Acad. Sci. U.S.A.">
        <title>Extensive sampling of basidiomycete genomes demonstrates inadequacy of the white-rot/brown-rot paradigm for wood decay fungi.</title>
        <authorList>
            <person name="Riley R."/>
            <person name="Salamov A.A."/>
            <person name="Brown D.W."/>
            <person name="Nagy L.G."/>
            <person name="Floudas D."/>
            <person name="Held B.W."/>
            <person name="Levasseur A."/>
            <person name="Lombard V."/>
            <person name="Morin E."/>
            <person name="Otillar R."/>
            <person name="Lindquist E.A."/>
            <person name="Sun H."/>
            <person name="LaButti K.M."/>
            <person name="Schmutz J."/>
            <person name="Jabbour D."/>
            <person name="Luo H."/>
            <person name="Baker S.E."/>
            <person name="Pisabarro A.G."/>
            <person name="Walton J.D."/>
            <person name="Blanchette R.A."/>
            <person name="Henrissat B."/>
            <person name="Martin F."/>
            <person name="Cullen D."/>
            <person name="Hibbett D.S."/>
            <person name="Grigoriev I.V."/>
        </authorList>
    </citation>
    <scope>NUCLEOTIDE SEQUENCE [LARGE SCALE GENOMIC DNA]</scope>
    <source>
        <strain evidence="3">CBS 339.88</strain>
    </source>
</reference>
<dbReference type="AlphaFoldDB" id="A0A067TMW2"/>
<organism evidence="2 3">
    <name type="scientific">Galerina marginata (strain CBS 339.88)</name>
    <dbReference type="NCBI Taxonomy" id="685588"/>
    <lineage>
        <taxon>Eukaryota</taxon>
        <taxon>Fungi</taxon>
        <taxon>Dikarya</taxon>
        <taxon>Basidiomycota</taxon>
        <taxon>Agaricomycotina</taxon>
        <taxon>Agaricomycetes</taxon>
        <taxon>Agaricomycetidae</taxon>
        <taxon>Agaricales</taxon>
        <taxon>Agaricineae</taxon>
        <taxon>Strophariaceae</taxon>
        <taxon>Galerina</taxon>
    </lineage>
</organism>
<dbReference type="Proteomes" id="UP000027222">
    <property type="component" value="Unassembled WGS sequence"/>
</dbReference>
<keyword evidence="1" id="KW-1133">Transmembrane helix</keyword>
<keyword evidence="1" id="KW-0472">Membrane</keyword>
<evidence type="ECO:0000256" key="1">
    <source>
        <dbReference type="SAM" id="Phobius"/>
    </source>
</evidence>
<dbReference type="Gene3D" id="2.60.120.260">
    <property type="entry name" value="Galactose-binding domain-like"/>
    <property type="match status" value="2"/>
</dbReference>
<keyword evidence="3" id="KW-1185">Reference proteome</keyword>
<gene>
    <name evidence="2" type="ORF">GALMADRAFT_151357</name>
</gene>
<evidence type="ECO:0000313" key="3">
    <source>
        <dbReference type="Proteomes" id="UP000027222"/>
    </source>
</evidence>